<dbReference type="SUPFAM" id="SSF51351">
    <property type="entry name" value="Triosephosphate isomerase (TIM)"/>
    <property type="match status" value="1"/>
</dbReference>
<proteinExistence type="inferred from homology"/>
<comment type="pathway">
    <text evidence="3">Carbohydrate biosynthesis; gluconeogenesis.</text>
</comment>
<dbReference type="GO" id="GO:0019563">
    <property type="term" value="P:glycerol catabolic process"/>
    <property type="evidence" value="ECO:0007669"/>
    <property type="project" value="TreeGrafter"/>
</dbReference>
<evidence type="ECO:0000256" key="3">
    <source>
        <dbReference type="RuleBase" id="RU363013"/>
    </source>
</evidence>
<dbReference type="GO" id="GO:0005829">
    <property type="term" value="C:cytosol"/>
    <property type="evidence" value="ECO:0007669"/>
    <property type="project" value="TreeGrafter"/>
</dbReference>
<name>A0A1G2UR88_9BACT</name>
<dbReference type="GO" id="GO:0006096">
    <property type="term" value="P:glycolytic process"/>
    <property type="evidence" value="ECO:0007669"/>
    <property type="project" value="UniProtKB-UniPathway"/>
</dbReference>
<dbReference type="EMBL" id="MHWT01000026">
    <property type="protein sequence ID" value="OHB11905.1"/>
    <property type="molecule type" value="Genomic_DNA"/>
</dbReference>
<dbReference type="InterPro" id="IPR035990">
    <property type="entry name" value="TIM_sf"/>
</dbReference>
<dbReference type="CDD" id="cd00311">
    <property type="entry name" value="TIM"/>
    <property type="match status" value="1"/>
</dbReference>
<evidence type="ECO:0000256" key="2">
    <source>
        <dbReference type="ARBA" id="ARBA00023235"/>
    </source>
</evidence>
<dbReference type="Proteomes" id="UP000176558">
    <property type="component" value="Unassembled WGS sequence"/>
</dbReference>
<comment type="subcellular location">
    <subcellularLocation>
        <location evidence="3">Cytoplasm</location>
    </subcellularLocation>
</comment>
<comment type="subunit">
    <text evidence="3">Homodimer.</text>
</comment>
<dbReference type="UniPathway" id="UPA00109">
    <property type="reaction ID" value="UER00189"/>
</dbReference>
<comment type="similarity">
    <text evidence="1 3">Belongs to the triosephosphate isomerase family.</text>
</comment>
<dbReference type="Pfam" id="PF00121">
    <property type="entry name" value="TIM"/>
    <property type="match status" value="1"/>
</dbReference>
<dbReference type="PROSITE" id="PS51440">
    <property type="entry name" value="TIM_2"/>
    <property type="match status" value="1"/>
</dbReference>
<gene>
    <name evidence="4" type="ORF">A3G99_01035</name>
</gene>
<reference evidence="4 5" key="1">
    <citation type="journal article" date="2016" name="Nat. Commun.">
        <title>Thousands of microbial genomes shed light on interconnected biogeochemical processes in an aquifer system.</title>
        <authorList>
            <person name="Anantharaman K."/>
            <person name="Brown C.T."/>
            <person name="Hug L.A."/>
            <person name="Sharon I."/>
            <person name="Castelle C.J."/>
            <person name="Probst A.J."/>
            <person name="Thomas B.C."/>
            <person name="Singh A."/>
            <person name="Wilkins M.J."/>
            <person name="Karaoz U."/>
            <person name="Brodie E.L."/>
            <person name="Williams K.H."/>
            <person name="Hubbard S.S."/>
            <person name="Banfield J.F."/>
        </authorList>
    </citation>
    <scope>NUCLEOTIDE SEQUENCE [LARGE SCALE GENOMIC DNA]</scope>
</reference>
<dbReference type="PANTHER" id="PTHR21139:SF42">
    <property type="entry name" value="TRIOSEPHOSPHATE ISOMERASE"/>
    <property type="match status" value="1"/>
</dbReference>
<comment type="caution">
    <text evidence="4">The sequence shown here is derived from an EMBL/GenBank/DDBJ whole genome shotgun (WGS) entry which is preliminary data.</text>
</comment>
<sequence>MKKLVVGNWKMNPQSLEEARDLASSVKRAIARIKKTQVVLCPPFVYLSPLSGKVGGGFFLGAQDANSLALGSYTGEVSYSQLYQFGVRFVILGHSERRNPSTGEGETDELINKKIKSVIFGGMTAIVCVGEAVRDQSGEYFGFIKNQITSALKDVSKKSADRLVIAYEPIWAVGAKESMNPRDLHEMSIFIKKVLKDLYGVFSADVRVLYGGDADRVNADSLVRDGNVSGLLVGRESLRAQDFIEMIKLIEEI</sequence>
<accession>A0A1G2UR88</accession>
<dbReference type="AlphaFoldDB" id="A0A1G2UR88"/>
<dbReference type="UniPathway" id="UPA00138"/>
<keyword evidence="2 3" id="KW-0413">Isomerase</keyword>
<dbReference type="PANTHER" id="PTHR21139">
    <property type="entry name" value="TRIOSEPHOSPHATE ISOMERASE"/>
    <property type="match status" value="1"/>
</dbReference>
<keyword evidence="3" id="KW-0324">Glycolysis</keyword>
<dbReference type="GO" id="GO:0004807">
    <property type="term" value="F:triose-phosphate isomerase activity"/>
    <property type="evidence" value="ECO:0007669"/>
    <property type="project" value="UniProtKB-EC"/>
</dbReference>
<dbReference type="InterPro" id="IPR000652">
    <property type="entry name" value="Triosephosphate_isomerase"/>
</dbReference>
<dbReference type="Gene3D" id="3.20.20.70">
    <property type="entry name" value="Aldolase class I"/>
    <property type="match status" value="1"/>
</dbReference>
<organism evidence="4 5">
    <name type="scientific">Candidatus Zambryskibacteria bacterium RIFCSPLOWO2_12_FULL_39_23</name>
    <dbReference type="NCBI Taxonomy" id="1802776"/>
    <lineage>
        <taxon>Bacteria</taxon>
        <taxon>Candidatus Zambryskiibacteriota</taxon>
    </lineage>
</organism>
<dbReference type="GO" id="GO:0046166">
    <property type="term" value="P:glyceraldehyde-3-phosphate biosynthetic process"/>
    <property type="evidence" value="ECO:0007669"/>
    <property type="project" value="TreeGrafter"/>
</dbReference>
<dbReference type="InterPro" id="IPR013785">
    <property type="entry name" value="Aldolase_TIM"/>
</dbReference>
<keyword evidence="3" id="KW-0312">Gluconeogenesis</keyword>
<comment type="catalytic activity">
    <reaction evidence="3">
        <text>D-glyceraldehyde 3-phosphate = dihydroxyacetone phosphate</text>
        <dbReference type="Rhea" id="RHEA:18585"/>
        <dbReference type="ChEBI" id="CHEBI:57642"/>
        <dbReference type="ChEBI" id="CHEBI:59776"/>
        <dbReference type="EC" id="5.3.1.1"/>
    </reaction>
</comment>
<comment type="pathway">
    <text evidence="3">Carbohydrate degradation; glycolysis; D-glyceraldehyde 3-phosphate from glycerone phosphate: step 1/1.</text>
</comment>
<evidence type="ECO:0000313" key="4">
    <source>
        <dbReference type="EMBL" id="OHB11905.1"/>
    </source>
</evidence>
<dbReference type="GO" id="GO:0006094">
    <property type="term" value="P:gluconeogenesis"/>
    <property type="evidence" value="ECO:0007669"/>
    <property type="project" value="UniProtKB-UniPathway"/>
</dbReference>
<dbReference type="EC" id="5.3.1.1" evidence="3"/>
<evidence type="ECO:0000256" key="1">
    <source>
        <dbReference type="ARBA" id="ARBA00007422"/>
    </source>
</evidence>
<keyword evidence="3" id="KW-0963">Cytoplasm</keyword>
<evidence type="ECO:0000313" key="5">
    <source>
        <dbReference type="Proteomes" id="UP000176558"/>
    </source>
</evidence>
<protein>
    <recommendedName>
        <fullName evidence="3">Triosephosphate isomerase</fullName>
        <ecNumber evidence="3">5.3.1.1</ecNumber>
    </recommendedName>
</protein>